<protein>
    <submittedName>
        <fullName evidence="1">Uncharacterized protein</fullName>
    </submittedName>
</protein>
<dbReference type="AlphaFoldDB" id="A0A0A9C629"/>
<proteinExistence type="predicted"/>
<dbReference type="EMBL" id="GBRH01230933">
    <property type="protein sequence ID" value="JAD66962.1"/>
    <property type="molecule type" value="Transcribed_RNA"/>
</dbReference>
<evidence type="ECO:0000313" key="1">
    <source>
        <dbReference type="EMBL" id="JAD66962.1"/>
    </source>
</evidence>
<reference evidence="1" key="2">
    <citation type="journal article" date="2015" name="Data Brief">
        <title>Shoot transcriptome of the giant reed, Arundo donax.</title>
        <authorList>
            <person name="Barrero R.A."/>
            <person name="Guerrero F.D."/>
            <person name="Moolhuijzen P."/>
            <person name="Goolsby J.A."/>
            <person name="Tidwell J."/>
            <person name="Bellgard S.E."/>
            <person name="Bellgard M.I."/>
        </authorList>
    </citation>
    <scope>NUCLEOTIDE SEQUENCE</scope>
    <source>
        <tissue evidence="1">Shoot tissue taken approximately 20 cm above the soil surface</tissue>
    </source>
</reference>
<name>A0A0A9C629_ARUDO</name>
<organism evidence="1">
    <name type="scientific">Arundo donax</name>
    <name type="common">Giant reed</name>
    <name type="synonym">Donax arundinaceus</name>
    <dbReference type="NCBI Taxonomy" id="35708"/>
    <lineage>
        <taxon>Eukaryota</taxon>
        <taxon>Viridiplantae</taxon>
        <taxon>Streptophyta</taxon>
        <taxon>Embryophyta</taxon>
        <taxon>Tracheophyta</taxon>
        <taxon>Spermatophyta</taxon>
        <taxon>Magnoliopsida</taxon>
        <taxon>Liliopsida</taxon>
        <taxon>Poales</taxon>
        <taxon>Poaceae</taxon>
        <taxon>PACMAD clade</taxon>
        <taxon>Arundinoideae</taxon>
        <taxon>Arundineae</taxon>
        <taxon>Arundo</taxon>
    </lineage>
</organism>
<reference evidence="1" key="1">
    <citation type="submission" date="2014-09" db="EMBL/GenBank/DDBJ databases">
        <authorList>
            <person name="Magalhaes I.L.F."/>
            <person name="Oliveira U."/>
            <person name="Santos F.R."/>
            <person name="Vidigal T.H.D.A."/>
            <person name="Brescovit A.D."/>
            <person name="Santos A.J."/>
        </authorList>
    </citation>
    <scope>NUCLEOTIDE SEQUENCE</scope>
    <source>
        <tissue evidence="1">Shoot tissue taken approximately 20 cm above the soil surface</tissue>
    </source>
</reference>
<sequence length="57" mass="6549">MGSQVPRVCICGDNQNNYSLFYIYLFINCANFMNGTPNQVVLILFAYVMTVEIAFRM</sequence>
<accession>A0A0A9C629</accession>